<dbReference type="EMBL" id="JADIMM010000023">
    <property type="protein sequence ID" value="MBO8456908.1"/>
    <property type="molecule type" value="Genomic_DNA"/>
</dbReference>
<dbReference type="SUPFAM" id="SSF75217">
    <property type="entry name" value="alpha/beta knot"/>
    <property type="match status" value="1"/>
</dbReference>
<dbReference type="Pfam" id="PF08032">
    <property type="entry name" value="SpoU_sub_bind"/>
    <property type="match status" value="1"/>
</dbReference>
<feature type="domain" description="RNA 2-O ribose methyltransferase substrate binding" evidence="3">
    <location>
        <begin position="10"/>
        <end position="86"/>
    </location>
</feature>
<dbReference type="InterPro" id="IPR001537">
    <property type="entry name" value="SpoU_MeTrfase"/>
</dbReference>
<dbReference type="InterPro" id="IPR013123">
    <property type="entry name" value="SpoU_subst-bd"/>
</dbReference>
<dbReference type="InterPro" id="IPR029026">
    <property type="entry name" value="tRNA_m1G_MTases_N"/>
</dbReference>
<dbReference type="GO" id="GO:0006396">
    <property type="term" value="P:RNA processing"/>
    <property type="evidence" value="ECO:0007669"/>
    <property type="project" value="InterPro"/>
</dbReference>
<evidence type="ECO:0000256" key="2">
    <source>
        <dbReference type="ARBA" id="ARBA00022679"/>
    </source>
</evidence>
<sequence>MKNKQFNELAVCGLEAVLALGEKNPGKIRRLYFTKERAKILGKICKSIAANHGIYNMVKEPEELQKLSGTPHHQGVVAMIRQETLPQADKDYIENIRNFPRIILVLDRISNANNLGAIIRSAAFFGIKDIIISNEDGQSPVSTSTYRIAKGGMEYVSVKSVFSIPWFLEQAGKNLPVIGTDLRGKDTPLDMKNIVSKFRGCVLVLGNEENGISQDVRSTCSMLVKITGKTDMESLNVAQAASILMYILTA</sequence>
<reference evidence="4" key="2">
    <citation type="journal article" date="2021" name="PeerJ">
        <title>Extensive microbial diversity within the chicken gut microbiome revealed by metagenomics and culture.</title>
        <authorList>
            <person name="Gilroy R."/>
            <person name="Ravi A."/>
            <person name="Getino M."/>
            <person name="Pursley I."/>
            <person name="Horton D.L."/>
            <person name="Alikhan N.F."/>
            <person name="Baker D."/>
            <person name="Gharbi K."/>
            <person name="Hall N."/>
            <person name="Watson M."/>
            <person name="Adriaenssens E.M."/>
            <person name="Foster-Nyarko E."/>
            <person name="Jarju S."/>
            <person name="Secka A."/>
            <person name="Antonio M."/>
            <person name="Oren A."/>
            <person name="Chaudhuri R.R."/>
            <person name="La Ragione R."/>
            <person name="Hildebrand F."/>
            <person name="Pallen M.J."/>
        </authorList>
    </citation>
    <scope>NUCLEOTIDE SEQUENCE</scope>
    <source>
        <strain evidence="4">10532</strain>
    </source>
</reference>
<protein>
    <submittedName>
        <fullName evidence="4">RNA methyltransferase</fullName>
    </submittedName>
</protein>
<dbReference type="InterPro" id="IPR029064">
    <property type="entry name" value="Ribosomal_eL30-like_sf"/>
</dbReference>
<proteinExistence type="predicted"/>
<dbReference type="GO" id="GO:0003723">
    <property type="term" value="F:RNA binding"/>
    <property type="evidence" value="ECO:0007669"/>
    <property type="project" value="InterPro"/>
</dbReference>
<evidence type="ECO:0000313" key="4">
    <source>
        <dbReference type="EMBL" id="MBO8456908.1"/>
    </source>
</evidence>
<reference evidence="4" key="1">
    <citation type="submission" date="2020-10" db="EMBL/GenBank/DDBJ databases">
        <authorList>
            <person name="Gilroy R."/>
        </authorList>
    </citation>
    <scope>NUCLEOTIDE SEQUENCE</scope>
    <source>
        <strain evidence="4">10532</strain>
    </source>
</reference>
<evidence type="ECO:0000256" key="1">
    <source>
        <dbReference type="ARBA" id="ARBA00022603"/>
    </source>
</evidence>
<dbReference type="GO" id="GO:0005829">
    <property type="term" value="C:cytosol"/>
    <property type="evidence" value="ECO:0007669"/>
    <property type="project" value="TreeGrafter"/>
</dbReference>
<keyword evidence="1 4" id="KW-0489">Methyltransferase</keyword>
<organism evidence="4 5">
    <name type="scientific">Candidatus Gallitreponema excrementavium</name>
    <dbReference type="NCBI Taxonomy" id="2840840"/>
    <lineage>
        <taxon>Bacteria</taxon>
        <taxon>Pseudomonadati</taxon>
        <taxon>Spirochaetota</taxon>
        <taxon>Spirochaetia</taxon>
        <taxon>Spirochaetales</taxon>
        <taxon>Candidatus Gallitreponema</taxon>
    </lineage>
</organism>
<dbReference type="PANTHER" id="PTHR46429:SF2">
    <property type="entry name" value="TRNA_RRNA METHYLTRANSFERASE"/>
    <property type="match status" value="1"/>
</dbReference>
<evidence type="ECO:0000313" key="5">
    <source>
        <dbReference type="Proteomes" id="UP000823638"/>
    </source>
</evidence>
<dbReference type="GO" id="GO:0008173">
    <property type="term" value="F:RNA methyltransferase activity"/>
    <property type="evidence" value="ECO:0007669"/>
    <property type="project" value="InterPro"/>
</dbReference>
<dbReference type="PANTHER" id="PTHR46429">
    <property type="entry name" value="23S RRNA (GUANOSINE-2'-O-)-METHYLTRANSFERASE RLMB"/>
    <property type="match status" value="1"/>
</dbReference>
<name>A0A9D9HNF1_9SPIR</name>
<gene>
    <name evidence="4" type="ORF">IAA81_01620</name>
</gene>
<dbReference type="AlphaFoldDB" id="A0A9D9HNF1"/>
<accession>A0A9D9HNF1</accession>
<dbReference type="CDD" id="cd18095">
    <property type="entry name" value="SpoU-like_rRNA-MTase"/>
    <property type="match status" value="1"/>
</dbReference>
<dbReference type="Gene3D" id="3.40.1280.10">
    <property type="match status" value="1"/>
</dbReference>
<keyword evidence="2" id="KW-0808">Transferase</keyword>
<dbReference type="GO" id="GO:0032259">
    <property type="term" value="P:methylation"/>
    <property type="evidence" value="ECO:0007669"/>
    <property type="project" value="UniProtKB-KW"/>
</dbReference>
<evidence type="ECO:0000259" key="3">
    <source>
        <dbReference type="SMART" id="SM00967"/>
    </source>
</evidence>
<dbReference type="SMART" id="SM00967">
    <property type="entry name" value="SpoU_sub_bind"/>
    <property type="match status" value="1"/>
</dbReference>
<dbReference type="Pfam" id="PF00588">
    <property type="entry name" value="SpoU_methylase"/>
    <property type="match status" value="1"/>
</dbReference>
<dbReference type="SUPFAM" id="SSF55315">
    <property type="entry name" value="L30e-like"/>
    <property type="match status" value="1"/>
</dbReference>
<dbReference type="InterPro" id="IPR004441">
    <property type="entry name" value="rRNA_MeTrfase_TrmH"/>
</dbReference>
<dbReference type="Gene3D" id="3.30.1330.30">
    <property type="match status" value="1"/>
</dbReference>
<comment type="caution">
    <text evidence="4">The sequence shown here is derived from an EMBL/GenBank/DDBJ whole genome shotgun (WGS) entry which is preliminary data.</text>
</comment>
<dbReference type="Proteomes" id="UP000823638">
    <property type="component" value="Unassembled WGS sequence"/>
</dbReference>
<dbReference type="InterPro" id="IPR029028">
    <property type="entry name" value="Alpha/beta_knot_MTases"/>
</dbReference>